<organism evidence="2 3">
    <name type="scientific">Methylorubrum extorquens (strain DSM 6343 / CIP 106787 / DM4)</name>
    <name type="common">Methylobacterium extorquens</name>
    <dbReference type="NCBI Taxonomy" id="661410"/>
    <lineage>
        <taxon>Bacteria</taxon>
        <taxon>Pseudomonadati</taxon>
        <taxon>Pseudomonadota</taxon>
        <taxon>Alphaproteobacteria</taxon>
        <taxon>Hyphomicrobiales</taxon>
        <taxon>Methylobacteriaceae</taxon>
        <taxon>Methylorubrum</taxon>
    </lineage>
</organism>
<sequence>MDYRGWLGQCCSLPSCVHLLLGGAHVMKSLKKLARVLTDEVHGEFCLTLEAEDGEAFGIRMTEKQIEDLIQELDDLLGDDTDEEDAVTERKEMGDE</sequence>
<evidence type="ECO:0000313" key="2">
    <source>
        <dbReference type="EMBL" id="CAX26006.1"/>
    </source>
</evidence>
<dbReference type="AlphaFoldDB" id="C7CEQ4"/>
<name>C7CEQ4_METED</name>
<evidence type="ECO:0000256" key="1">
    <source>
        <dbReference type="SAM" id="MobiDB-lite"/>
    </source>
</evidence>
<dbReference type="Proteomes" id="UP000008070">
    <property type="component" value="Chromosome"/>
</dbReference>
<feature type="compositionally biased region" description="Acidic residues" evidence="1">
    <location>
        <begin position="77"/>
        <end position="86"/>
    </location>
</feature>
<gene>
    <name evidence="2" type="ORF">METD_I4376</name>
</gene>
<feature type="region of interest" description="Disordered" evidence="1">
    <location>
        <begin position="77"/>
        <end position="96"/>
    </location>
</feature>
<evidence type="ECO:0000313" key="3">
    <source>
        <dbReference type="Proteomes" id="UP000008070"/>
    </source>
</evidence>
<proteinExistence type="predicted"/>
<feature type="compositionally biased region" description="Basic and acidic residues" evidence="1">
    <location>
        <begin position="87"/>
        <end position="96"/>
    </location>
</feature>
<protein>
    <submittedName>
        <fullName evidence="2">Uncharacterized protein</fullName>
    </submittedName>
</protein>
<accession>C7CEQ4</accession>
<dbReference type="KEGG" id="mdi:METDI4376"/>
<dbReference type="HOGENOM" id="CLU_183709_0_0_5"/>
<reference evidence="3" key="1">
    <citation type="journal article" date="2009" name="PLoS ONE">
        <title>Methylobacterium genome sequences: a reference blueprint to investigate microbial metabolism of C1 compounds from natural and industrial sources.</title>
        <authorList>
            <person name="Vuilleumier S."/>
            <person name="Chistoserdova L."/>
            <person name="Lee M.-C."/>
            <person name="Bringel F."/>
            <person name="Lajus A."/>
            <person name="Zhou Y."/>
            <person name="Gourion B."/>
            <person name="Barbe V."/>
            <person name="Chang J."/>
            <person name="Cruveiller S."/>
            <person name="Dossat C."/>
            <person name="Gillett W."/>
            <person name="Gruffaz C."/>
            <person name="Haugen E."/>
            <person name="Hourcade E."/>
            <person name="Levy R."/>
            <person name="Mangenot S."/>
            <person name="Muller E."/>
            <person name="Nadalig T."/>
            <person name="Pagni M."/>
            <person name="Penny C."/>
            <person name="Peyraud R."/>
            <person name="Robinson D.G."/>
            <person name="Roche D."/>
            <person name="Rouy Z."/>
            <person name="Saenampechek C."/>
            <person name="Salvignol G."/>
            <person name="Vallenet D."/>
            <person name="Wu Z."/>
            <person name="Marx C.J."/>
            <person name="Vorholt J.A."/>
            <person name="Olson M.V."/>
            <person name="Kaul R."/>
            <person name="Weissenbach J."/>
            <person name="Medigue C."/>
            <person name="Lidstrom M.E."/>
        </authorList>
    </citation>
    <scope>NUCLEOTIDE SEQUENCE [LARGE SCALE GENOMIC DNA]</scope>
    <source>
        <strain evidence="3">DSM 6343 / CIP 106787 / DM4</strain>
    </source>
</reference>
<dbReference type="EMBL" id="FP103042">
    <property type="protein sequence ID" value="CAX26006.1"/>
    <property type="molecule type" value="Genomic_DNA"/>
</dbReference>